<name>A0A1Z3HKQ8_9CYAN</name>
<dbReference type="InterPro" id="IPR013839">
    <property type="entry name" value="DNAligase_adenylation"/>
</dbReference>
<feature type="binding site" evidence="15">
    <location>
        <position position="463"/>
    </location>
    <ligand>
        <name>Zn(2+)</name>
        <dbReference type="ChEBI" id="CHEBI:29105"/>
    </ligand>
</feature>
<keyword evidence="10 15" id="KW-0520">NAD</keyword>
<proteinExistence type="inferred from homology"/>
<dbReference type="Pfam" id="PF03119">
    <property type="entry name" value="DNA_ligase_ZBD"/>
    <property type="match status" value="1"/>
</dbReference>
<evidence type="ECO:0000256" key="5">
    <source>
        <dbReference type="ARBA" id="ARBA00022705"/>
    </source>
</evidence>
<feature type="binding site" evidence="15">
    <location>
        <position position="346"/>
    </location>
    <ligand>
        <name>NAD(+)</name>
        <dbReference type="ChEBI" id="CHEBI:57540"/>
    </ligand>
</feature>
<keyword evidence="12 15" id="KW-0464">Manganese</keyword>
<evidence type="ECO:0000256" key="2">
    <source>
        <dbReference type="ARBA" id="ARBA00012722"/>
    </source>
</evidence>
<dbReference type="GO" id="GO:0003677">
    <property type="term" value="F:DNA binding"/>
    <property type="evidence" value="ECO:0007669"/>
    <property type="project" value="InterPro"/>
</dbReference>
<dbReference type="InterPro" id="IPR004150">
    <property type="entry name" value="NAD_DNA_ligase_OB"/>
</dbReference>
<dbReference type="FunFam" id="2.40.50.140:FF:000012">
    <property type="entry name" value="DNA ligase"/>
    <property type="match status" value="1"/>
</dbReference>
<dbReference type="Gene3D" id="6.20.10.30">
    <property type="match status" value="1"/>
</dbReference>
<evidence type="ECO:0000256" key="1">
    <source>
        <dbReference type="ARBA" id="ARBA00004067"/>
    </source>
</evidence>
<comment type="similarity">
    <text evidence="14 15">Belongs to the NAD-dependent DNA ligase family. LigA subfamily.</text>
</comment>
<dbReference type="Gene3D" id="3.30.470.30">
    <property type="entry name" value="DNA ligase/mRNA capping enzyme"/>
    <property type="match status" value="1"/>
</dbReference>
<evidence type="ECO:0000313" key="17">
    <source>
        <dbReference type="EMBL" id="ASC70677.1"/>
    </source>
</evidence>
<evidence type="ECO:0000313" key="18">
    <source>
        <dbReference type="Proteomes" id="UP000191901"/>
    </source>
</evidence>
<evidence type="ECO:0000256" key="10">
    <source>
        <dbReference type="ARBA" id="ARBA00023027"/>
    </source>
</evidence>
<evidence type="ECO:0000256" key="14">
    <source>
        <dbReference type="ARBA" id="ARBA00060881"/>
    </source>
</evidence>
<organism evidence="17 18">
    <name type="scientific">Halomicronema hongdechloris C2206</name>
    <dbReference type="NCBI Taxonomy" id="1641165"/>
    <lineage>
        <taxon>Bacteria</taxon>
        <taxon>Bacillati</taxon>
        <taxon>Cyanobacteriota</taxon>
        <taxon>Cyanophyceae</taxon>
        <taxon>Nodosilineales</taxon>
        <taxon>Nodosilineaceae</taxon>
        <taxon>Halomicronema</taxon>
    </lineage>
</organism>
<comment type="cofactor">
    <cofactor evidence="15">
        <name>Mg(2+)</name>
        <dbReference type="ChEBI" id="CHEBI:18420"/>
    </cofactor>
    <cofactor evidence="15">
        <name>Mn(2+)</name>
        <dbReference type="ChEBI" id="CHEBI:29035"/>
    </cofactor>
</comment>
<dbReference type="SUPFAM" id="SSF56091">
    <property type="entry name" value="DNA ligase/mRNA capping enzyme, catalytic domain"/>
    <property type="match status" value="1"/>
</dbReference>
<feature type="binding site" evidence="15">
    <location>
        <begin position="89"/>
        <end position="90"/>
    </location>
    <ligand>
        <name>NAD(+)</name>
        <dbReference type="ChEBI" id="CHEBI:57540"/>
    </ligand>
</feature>
<dbReference type="FunFam" id="1.10.150.20:FF:000007">
    <property type="entry name" value="DNA ligase"/>
    <property type="match status" value="1"/>
</dbReference>
<dbReference type="PROSITE" id="PS50172">
    <property type="entry name" value="BRCT"/>
    <property type="match status" value="1"/>
</dbReference>
<dbReference type="GO" id="GO:0046872">
    <property type="term" value="F:metal ion binding"/>
    <property type="evidence" value="ECO:0007669"/>
    <property type="project" value="UniProtKB-KW"/>
</dbReference>
<dbReference type="Pfam" id="PF12826">
    <property type="entry name" value="HHH_2"/>
    <property type="match status" value="1"/>
</dbReference>
<dbReference type="KEGG" id="hhg:XM38_016220"/>
<keyword evidence="4 15" id="KW-0436">Ligase</keyword>
<feature type="binding site" evidence="15">
    <location>
        <position position="147"/>
    </location>
    <ligand>
        <name>NAD(+)</name>
        <dbReference type="ChEBI" id="CHEBI:57540"/>
    </ligand>
</feature>
<dbReference type="GO" id="GO:0005829">
    <property type="term" value="C:cytosol"/>
    <property type="evidence" value="ECO:0007669"/>
    <property type="project" value="TreeGrafter"/>
</dbReference>
<feature type="binding site" evidence="15">
    <location>
        <position position="443"/>
    </location>
    <ligand>
        <name>Zn(2+)</name>
        <dbReference type="ChEBI" id="CHEBI:29105"/>
    </ligand>
</feature>
<dbReference type="Gene3D" id="2.40.50.140">
    <property type="entry name" value="Nucleic acid-binding proteins"/>
    <property type="match status" value="1"/>
</dbReference>
<evidence type="ECO:0000256" key="4">
    <source>
        <dbReference type="ARBA" id="ARBA00022598"/>
    </source>
</evidence>
<evidence type="ECO:0000256" key="8">
    <source>
        <dbReference type="ARBA" id="ARBA00022833"/>
    </source>
</evidence>
<feature type="binding site" evidence="15">
    <location>
        <position position="440"/>
    </location>
    <ligand>
        <name>Zn(2+)</name>
        <dbReference type="ChEBI" id="CHEBI:29105"/>
    </ligand>
</feature>
<dbReference type="PANTHER" id="PTHR23389:SF9">
    <property type="entry name" value="DNA LIGASE"/>
    <property type="match status" value="1"/>
</dbReference>
<dbReference type="InterPro" id="IPR012340">
    <property type="entry name" value="NA-bd_OB-fold"/>
</dbReference>
<comment type="catalytic activity">
    <reaction evidence="13 15">
        <text>NAD(+) + (deoxyribonucleotide)n-3'-hydroxyl + 5'-phospho-(deoxyribonucleotide)m = (deoxyribonucleotide)n+m + AMP + beta-nicotinamide D-nucleotide.</text>
        <dbReference type="EC" id="6.5.1.2"/>
    </reaction>
</comment>
<feature type="active site" description="N6-AMP-lysine intermediate" evidence="15">
    <location>
        <position position="126"/>
    </location>
</feature>
<dbReference type="HAMAP" id="MF_01588">
    <property type="entry name" value="DNA_ligase_A"/>
    <property type="match status" value="1"/>
</dbReference>
<keyword evidence="18" id="KW-1185">Reference proteome</keyword>
<dbReference type="CDD" id="cd17748">
    <property type="entry name" value="BRCT_DNA_ligase_like"/>
    <property type="match status" value="1"/>
</dbReference>
<evidence type="ECO:0000259" key="16">
    <source>
        <dbReference type="PROSITE" id="PS50172"/>
    </source>
</evidence>
<dbReference type="Pfam" id="PF01653">
    <property type="entry name" value="DNA_ligase_aden"/>
    <property type="match status" value="2"/>
</dbReference>
<dbReference type="EMBL" id="CP021983">
    <property type="protein sequence ID" value="ASC70677.1"/>
    <property type="molecule type" value="Genomic_DNA"/>
</dbReference>
<dbReference type="FunFam" id="1.10.150.20:FF:000006">
    <property type="entry name" value="DNA ligase"/>
    <property type="match status" value="1"/>
</dbReference>
<dbReference type="SMART" id="SM00532">
    <property type="entry name" value="LIGANc"/>
    <property type="match status" value="1"/>
</dbReference>
<dbReference type="InterPro" id="IPR001357">
    <property type="entry name" value="BRCT_dom"/>
</dbReference>
<dbReference type="InterPro" id="IPR036420">
    <property type="entry name" value="BRCT_dom_sf"/>
</dbReference>
<dbReference type="NCBIfam" id="NF005932">
    <property type="entry name" value="PRK07956.1"/>
    <property type="match status" value="1"/>
</dbReference>
<dbReference type="Pfam" id="PF03120">
    <property type="entry name" value="OB_DNA_ligase"/>
    <property type="match status" value="1"/>
</dbReference>
<dbReference type="GO" id="GO:0006260">
    <property type="term" value="P:DNA replication"/>
    <property type="evidence" value="ECO:0007669"/>
    <property type="project" value="UniProtKB-KW"/>
</dbReference>
<evidence type="ECO:0000256" key="13">
    <source>
        <dbReference type="ARBA" id="ARBA00034005"/>
    </source>
</evidence>
<feature type="domain" description="BRCT" evidence="16">
    <location>
        <begin position="624"/>
        <end position="697"/>
    </location>
</feature>
<dbReference type="SMART" id="SM00292">
    <property type="entry name" value="BRCT"/>
    <property type="match status" value="1"/>
</dbReference>
<evidence type="ECO:0000256" key="11">
    <source>
        <dbReference type="ARBA" id="ARBA00023204"/>
    </source>
</evidence>
<feature type="binding site" evidence="15">
    <location>
        <position position="124"/>
    </location>
    <ligand>
        <name>NAD(+)</name>
        <dbReference type="ChEBI" id="CHEBI:57540"/>
    </ligand>
</feature>
<dbReference type="STRING" id="1641165.XM38_04090"/>
<dbReference type="RefSeq" id="WP_256995548.1">
    <property type="nucleotide sequence ID" value="NZ_CP021983.2"/>
</dbReference>
<dbReference type="GO" id="GO:0006281">
    <property type="term" value="P:DNA repair"/>
    <property type="evidence" value="ECO:0007669"/>
    <property type="project" value="UniProtKB-KW"/>
</dbReference>
<dbReference type="InterPro" id="IPR010994">
    <property type="entry name" value="RuvA_2-like"/>
</dbReference>
<dbReference type="InterPro" id="IPR004149">
    <property type="entry name" value="Znf_DNAligase_C4"/>
</dbReference>
<keyword evidence="9 15" id="KW-0460">Magnesium</keyword>
<comment type="function">
    <text evidence="1 15">DNA ligase that catalyzes the formation of phosphodiester linkages between 5'-phosphoryl and 3'-hydroxyl groups in double-stranded DNA using NAD as a coenzyme and as the energy source for the reaction. It is essential for DNA replication and repair of damaged DNA.</text>
</comment>
<gene>
    <name evidence="15 17" type="primary">ligA</name>
    <name evidence="17" type="ORF">XM38_016220</name>
</gene>
<dbReference type="InterPro" id="IPR001679">
    <property type="entry name" value="DNA_ligase"/>
</dbReference>
<dbReference type="Gene3D" id="3.40.50.10190">
    <property type="entry name" value="BRCT domain"/>
    <property type="match status" value="1"/>
</dbReference>
<dbReference type="SMART" id="SM00278">
    <property type="entry name" value="HhH1"/>
    <property type="match status" value="3"/>
</dbReference>
<dbReference type="PROSITE" id="PS01056">
    <property type="entry name" value="DNA_LIGASE_N2"/>
    <property type="match status" value="1"/>
</dbReference>
<evidence type="ECO:0000256" key="3">
    <source>
        <dbReference type="ARBA" id="ARBA00013308"/>
    </source>
</evidence>
<keyword evidence="8 15" id="KW-0862">Zinc</keyword>
<dbReference type="Pfam" id="PF14520">
    <property type="entry name" value="HHH_5"/>
    <property type="match status" value="1"/>
</dbReference>
<keyword evidence="6 15" id="KW-0479">Metal-binding</keyword>
<dbReference type="AlphaFoldDB" id="A0A1Z3HKQ8"/>
<dbReference type="InterPro" id="IPR003583">
    <property type="entry name" value="Hlx-hairpin-Hlx_DNA-bd_motif"/>
</dbReference>
<keyword evidence="7 15" id="KW-0227">DNA damage</keyword>
<reference evidence="17 18" key="1">
    <citation type="journal article" date="2016" name="Biochim. Biophys. Acta">
        <title>Characterization of red-shifted phycobilisomes isolated from the chlorophyll f-containing cyanobacterium Halomicronema hongdechloris.</title>
        <authorList>
            <person name="Li Y."/>
            <person name="Lin Y."/>
            <person name="Garvey C.J."/>
            <person name="Birch D."/>
            <person name="Corkery R.W."/>
            <person name="Loughlin P.C."/>
            <person name="Scheer H."/>
            <person name="Willows R.D."/>
            <person name="Chen M."/>
        </authorList>
    </citation>
    <scope>NUCLEOTIDE SEQUENCE [LARGE SCALE GENOMIC DNA]</scope>
    <source>
        <strain evidence="17 18">C2206</strain>
    </source>
</reference>
<evidence type="ECO:0000256" key="12">
    <source>
        <dbReference type="ARBA" id="ARBA00023211"/>
    </source>
</evidence>
<dbReference type="SUPFAM" id="SSF50249">
    <property type="entry name" value="Nucleic acid-binding proteins"/>
    <property type="match status" value="1"/>
</dbReference>
<sequence>MSGATESTNSTTRQRAEEVRSHLQRASYAYYVLDDPIMEDEVYDRLYRELQDLEAADPELITPDSPTQRVGEKPAAQFQSCAPPHPLYSLENAFRLEEFRAEERWRRLAPELAPEVEAAAYVAELKIDGSALALTYEHGVLVRGYPRRRPRPGKTSPRMSKPFGRFRLRLAPRPCPSVGRSARRSLLPLDVFQAINQERAARGEPLLQSPQCGSRHPEAARFPHRARRRLDFFPYTMYVGGKEGLGDREEGTDRPRRGAIQTSNLSLKTQWQALDRLEEMGFKVNPSSATMPSAEAVQDYYTHWATPAPRRCRISPDGVGSSPRLLGLQQALGFTQKFPRWAIALKYPAEEAPTILQEVGFQVGRTGAVTPVARLNPVQLAGTTVSRATLHNVDRIAELDVHIGDTVVLRKAGEIIPEVLRVMPALRPPEAPPVTMPSHCPECGEPLVKPAEEAITRCINTSCPAIVQGALLHWASRDALDIDGVGEKWIQQWVEQGLVHSVADLYELTVADLLPLERMGPQLAQKLVAAIAASKTKPWSRVLYGLGIRHVGSVNAQLLVQHFRDVDALAAAAPEAITAVYGIGPEIAQSVYQWFRVPANQTLIEHLKQVGLQLANQAPEAPSPEARSLSGKTFVLTGSLPSLTRSEAKAKIEDAGGKVTSSVSRKTDYVVVGREAGSKLETAKQLDIPQLSEADLLALLAHSADA</sequence>
<comment type="caution">
    <text evidence="15">Lacks conserved residue(s) required for the propagation of feature annotation.</text>
</comment>
<dbReference type="InterPro" id="IPR013840">
    <property type="entry name" value="DNAligase_N"/>
</dbReference>
<accession>A0A1Z3HKQ8</accession>
<protein>
    <recommendedName>
        <fullName evidence="3 15">DNA ligase</fullName>
        <ecNumber evidence="2 15">6.5.1.2</ecNumber>
    </recommendedName>
    <alternativeName>
        <fullName evidence="15">Polydeoxyribonucleotide synthase [NAD(+)]</fullName>
    </alternativeName>
</protein>
<dbReference type="InterPro" id="IPR033136">
    <property type="entry name" value="DNA_ligase_CS"/>
</dbReference>
<evidence type="ECO:0000256" key="7">
    <source>
        <dbReference type="ARBA" id="ARBA00022763"/>
    </source>
</evidence>
<dbReference type="SUPFAM" id="SSF47781">
    <property type="entry name" value="RuvA domain 2-like"/>
    <property type="match status" value="1"/>
</dbReference>
<dbReference type="PIRSF" id="PIRSF001604">
    <property type="entry name" value="LigA"/>
    <property type="match status" value="1"/>
</dbReference>
<dbReference type="Gene3D" id="1.10.287.610">
    <property type="entry name" value="Helix hairpin bin"/>
    <property type="match status" value="1"/>
</dbReference>
<dbReference type="Proteomes" id="UP000191901">
    <property type="component" value="Chromosome"/>
</dbReference>
<keyword evidence="5 15" id="KW-0235">DNA replication</keyword>
<keyword evidence="11 15" id="KW-0234">DNA repair</keyword>
<dbReference type="NCBIfam" id="TIGR00575">
    <property type="entry name" value="dnlj"/>
    <property type="match status" value="1"/>
</dbReference>
<evidence type="ECO:0000256" key="9">
    <source>
        <dbReference type="ARBA" id="ARBA00022842"/>
    </source>
</evidence>
<evidence type="ECO:0000256" key="6">
    <source>
        <dbReference type="ARBA" id="ARBA00022723"/>
    </source>
</evidence>
<dbReference type="Pfam" id="PF00533">
    <property type="entry name" value="BRCT"/>
    <property type="match status" value="1"/>
</dbReference>
<evidence type="ECO:0000256" key="15">
    <source>
        <dbReference type="HAMAP-Rule" id="MF_01588"/>
    </source>
</evidence>
<dbReference type="SUPFAM" id="SSF52113">
    <property type="entry name" value="BRCT domain"/>
    <property type="match status" value="1"/>
</dbReference>
<feature type="binding site" evidence="15">
    <location>
        <begin position="40"/>
        <end position="44"/>
    </location>
    <ligand>
        <name>NAD(+)</name>
        <dbReference type="ChEBI" id="CHEBI:57540"/>
    </ligand>
</feature>
<dbReference type="Gene3D" id="1.10.150.20">
    <property type="entry name" value="5' to 3' exonuclease, C-terminal subdomain"/>
    <property type="match status" value="2"/>
</dbReference>
<dbReference type="GO" id="GO:0003911">
    <property type="term" value="F:DNA ligase (NAD+) activity"/>
    <property type="evidence" value="ECO:0007669"/>
    <property type="project" value="UniProtKB-UniRule"/>
</dbReference>
<dbReference type="InterPro" id="IPR041663">
    <property type="entry name" value="DisA/LigA_HHH"/>
</dbReference>
<dbReference type="PANTHER" id="PTHR23389">
    <property type="entry name" value="CHROMOSOME TRANSMISSION FIDELITY FACTOR 18"/>
    <property type="match status" value="1"/>
</dbReference>
<dbReference type="EC" id="6.5.1.2" evidence="2 15"/>